<dbReference type="Proteomes" id="UP000215196">
    <property type="component" value="Chromosome 1"/>
</dbReference>
<proteinExistence type="predicted"/>
<dbReference type="KEGG" id="ctak:4412677_02689"/>
<keyword evidence="2" id="KW-0732">Signal</keyword>
<keyword evidence="4" id="KW-1185">Reference proteome</keyword>
<dbReference type="EMBL" id="LT906465">
    <property type="protein sequence ID" value="SNV51373.1"/>
    <property type="molecule type" value="Genomic_DNA"/>
</dbReference>
<evidence type="ECO:0000256" key="1">
    <source>
        <dbReference type="SAM" id="MobiDB-lite"/>
    </source>
</evidence>
<feature type="signal peptide" evidence="2">
    <location>
        <begin position="1"/>
        <end position="18"/>
    </location>
</feature>
<accession>A0A239XZ57</accession>
<protein>
    <submittedName>
        <fullName evidence="3">Uncharacterized protein</fullName>
    </submittedName>
</protein>
<dbReference type="RefSeq" id="WP_095074074.1">
    <property type="nucleotide sequence ID" value="NZ_LT906465.1"/>
</dbReference>
<reference evidence="3 4" key="1">
    <citation type="submission" date="2017-06" db="EMBL/GenBank/DDBJ databases">
        <authorList>
            <consortium name="Pathogen Informatics"/>
        </authorList>
    </citation>
    <scope>NUCLEOTIDE SEQUENCE [LARGE SCALE GENOMIC DNA]</scope>
    <source>
        <strain evidence="3 4">NCTC13490</strain>
    </source>
</reference>
<dbReference type="AlphaFoldDB" id="A0A239XZ57"/>
<feature type="compositionally biased region" description="Basic and acidic residues" evidence="1">
    <location>
        <begin position="166"/>
        <end position="178"/>
    </location>
</feature>
<feature type="region of interest" description="Disordered" evidence="1">
    <location>
        <begin position="155"/>
        <end position="178"/>
    </location>
</feature>
<name>A0A239XZ57_9FLAO</name>
<sequence length="178" mass="20198">MKKYFTLTLLAFSFFAFAQNELKDDPKNKALYLLDGVIASYDFAQKIDPANIEAVSVYKSGSNPSNLDDFVNHLGFGIIEIRMKKYQEQFIRVPLHALNAMYHLDYNTPVYIDGFLVKNNKAEIYQGAIGEIVVTNNDSSKVLNIITADKATKKGSRIPPATIQQKENKRPEYIKQIK</sequence>
<evidence type="ECO:0000313" key="4">
    <source>
        <dbReference type="Proteomes" id="UP000215196"/>
    </source>
</evidence>
<organism evidence="3 4">
    <name type="scientific">Chryseobacterium taklimakanense</name>
    <dbReference type="NCBI Taxonomy" id="536441"/>
    <lineage>
        <taxon>Bacteria</taxon>
        <taxon>Pseudomonadati</taxon>
        <taxon>Bacteroidota</taxon>
        <taxon>Flavobacteriia</taxon>
        <taxon>Flavobacteriales</taxon>
        <taxon>Weeksellaceae</taxon>
        <taxon>Chryseobacterium group</taxon>
        <taxon>Chryseobacterium</taxon>
    </lineage>
</organism>
<evidence type="ECO:0000313" key="3">
    <source>
        <dbReference type="EMBL" id="SNV51373.1"/>
    </source>
</evidence>
<feature type="chain" id="PRO_5012196102" evidence="2">
    <location>
        <begin position="19"/>
        <end position="178"/>
    </location>
</feature>
<gene>
    <name evidence="3" type="ORF">SAMEA4412677_02689</name>
</gene>
<evidence type="ECO:0000256" key="2">
    <source>
        <dbReference type="SAM" id="SignalP"/>
    </source>
</evidence>